<dbReference type="InterPro" id="IPR050809">
    <property type="entry name" value="UgpAE/MalFG_permease"/>
</dbReference>
<dbReference type="OrthoDB" id="6496035at2"/>
<organism evidence="10 11">
    <name type="scientific">Jiangella ureilytica</name>
    <dbReference type="NCBI Taxonomy" id="2530374"/>
    <lineage>
        <taxon>Bacteria</taxon>
        <taxon>Bacillati</taxon>
        <taxon>Actinomycetota</taxon>
        <taxon>Actinomycetes</taxon>
        <taxon>Jiangellales</taxon>
        <taxon>Jiangellaceae</taxon>
        <taxon>Jiangella</taxon>
    </lineage>
</organism>
<sequence>MTTTTQAPPGSGRPGGATPRGGRRDRKPSPSRRREARFAYLLLLPAILATAVLVVLPVLWNVTISLQSLRLIELRNFTPFGFLQAELGFDNFRLVTGQREFWSTVGRTVVYALAGTVLSLLLGLWAALAMRRPFRGRTAVKALLLVPYVLPVVAAAFVWRTMLSPQYGIVNAWGQDWFGWTRVDFFGQQSIDLPLVGTVPLAFSTVIAFEAWRYFPFAFIFIYARLQAVPKHLYEAATIDGATISQQFRHVTFPALRGVLAVLFLLRFIWNFNDFTNIYLLTGGGAGTRVISIEIYEWLIGRSNPGAAAALSLILAAVMLVVLTVYVRWQARRDQT</sequence>
<name>A0A4R4RA61_9ACTN</name>
<dbReference type="InterPro" id="IPR035906">
    <property type="entry name" value="MetI-like_sf"/>
</dbReference>
<evidence type="ECO:0000256" key="6">
    <source>
        <dbReference type="ARBA" id="ARBA00023136"/>
    </source>
</evidence>
<reference evidence="10 11" key="1">
    <citation type="submission" date="2019-02" db="EMBL/GenBank/DDBJ databases">
        <title>Draft genome sequences of novel Actinobacteria.</title>
        <authorList>
            <person name="Sahin N."/>
            <person name="Ay H."/>
            <person name="Saygin H."/>
        </authorList>
    </citation>
    <scope>NUCLEOTIDE SEQUENCE [LARGE SCALE GENOMIC DNA]</scope>
    <source>
        <strain evidence="10 11">KC603</strain>
    </source>
</reference>
<feature type="region of interest" description="Disordered" evidence="8">
    <location>
        <begin position="1"/>
        <end position="32"/>
    </location>
</feature>
<feature type="transmembrane region" description="Helical" evidence="7">
    <location>
        <begin position="142"/>
        <end position="159"/>
    </location>
</feature>
<comment type="caution">
    <text evidence="10">The sequence shown here is derived from an EMBL/GenBank/DDBJ whole genome shotgun (WGS) entry which is preliminary data.</text>
</comment>
<dbReference type="PANTHER" id="PTHR43227:SF8">
    <property type="entry name" value="DIACETYLCHITOBIOSE UPTAKE SYSTEM PERMEASE PROTEIN DASB"/>
    <property type="match status" value="1"/>
</dbReference>
<gene>
    <name evidence="10" type="ORF">E1212_28150</name>
</gene>
<dbReference type="CDD" id="cd06261">
    <property type="entry name" value="TM_PBP2"/>
    <property type="match status" value="1"/>
</dbReference>
<dbReference type="AlphaFoldDB" id="A0A4R4RA61"/>
<evidence type="ECO:0000256" key="2">
    <source>
        <dbReference type="ARBA" id="ARBA00022448"/>
    </source>
</evidence>
<proteinExistence type="inferred from homology"/>
<feature type="domain" description="ABC transmembrane type-1" evidence="9">
    <location>
        <begin position="105"/>
        <end position="326"/>
    </location>
</feature>
<keyword evidence="3" id="KW-1003">Cell membrane</keyword>
<dbReference type="PROSITE" id="PS50928">
    <property type="entry name" value="ABC_TM1"/>
    <property type="match status" value="1"/>
</dbReference>
<evidence type="ECO:0000256" key="3">
    <source>
        <dbReference type="ARBA" id="ARBA00022475"/>
    </source>
</evidence>
<accession>A0A4R4RA61</accession>
<evidence type="ECO:0000259" key="9">
    <source>
        <dbReference type="PROSITE" id="PS50928"/>
    </source>
</evidence>
<evidence type="ECO:0000256" key="8">
    <source>
        <dbReference type="SAM" id="MobiDB-lite"/>
    </source>
</evidence>
<evidence type="ECO:0000256" key="4">
    <source>
        <dbReference type="ARBA" id="ARBA00022692"/>
    </source>
</evidence>
<keyword evidence="4 7" id="KW-0812">Transmembrane</keyword>
<dbReference type="InterPro" id="IPR000515">
    <property type="entry name" value="MetI-like"/>
</dbReference>
<feature type="compositionally biased region" description="Basic residues" evidence="8">
    <location>
        <begin position="21"/>
        <end position="31"/>
    </location>
</feature>
<dbReference type="Gene3D" id="1.10.3720.10">
    <property type="entry name" value="MetI-like"/>
    <property type="match status" value="1"/>
</dbReference>
<keyword evidence="11" id="KW-1185">Reference proteome</keyword>
<evidence type="ECO:0000256" key="1">
    <source>
        <dbReference type="ARBA" id="ARBA00004651"/>
    </source>
</evidence>
<dbReference type="GO" id="GO:0055085">
    <property type="term" value="P:transmembrane transport"/>
    <property type="evidence" value="ECO:0007669"/>
    <property type="project" value="InterPro"/>
</dbReference>
<evidence type="ECO:0000313" key="10">
    <source>
        <dbReference type="EMBL" id="TDC45860.1"/>
    </source>
</evidence>
<dbReference type="Pfam" id="PF00528">
    <property type="entry name" value="BPD_transp_1"/>
    <property type="match status" value="1"/>
</dbReference>
<feature type="transmembrane region" description="Helical" evidence="7">
    <location>
        <begin position="201"/>
        <end position="224"/>
    </location>
</feature>
<evidence type="ECO:0000256" key="7">
    <source>
        <dbReference type="RuleBase" id="RU363032"/>
    </source>
</evidence>
<feature type="transmembrane region" description="Helical" evidence="7">
    <location>
        <begin position="251"/>
        <end position="270"/>
    </location>
</feature>
<keyword evidence="2 7" id="KW-0813">Transport</keyword>
<feature type="transmembrane region" description="Helical" evidence="7">
    <location>
        <begin position="109"/>
        <end position="130"/>
    </location>
</feature>
<feature type="transmembrane region" description="Helical" evidence="7">
    <location>
        <begin position="307"/>
        <end position="327"/>
    </location>
</feature>
<protein>
    <submittedName>
        <fullName evidence="10">Sugar ABC transporter permease</fullName>
    </submittedName>
</protein>
<dbReference type="RefSeq" id="WP_131988704.1">
    <property type="nucleotide sequence ID" value="NZ_SMKL01000118.1"/>
</dbReference>
<comment type="similarity">
    <text evidence="7">Belongs to the binding-protein-dependent transport system permease family.</text>
</comment>
<dbReference type="PANTHER" id="PTHR43227">
    <property type="entry name" value="BLL4140 PROTEIN"/>
    <property type="match status" value="1"/>
</dbReference>
<dbReference type="Proteomes" id="UP000295621">
    <property type="component" value="Unassembled WGS sequence"/>
</dbReference>
<keyword evidence="5 7" id="KW-1133">Transmembrane helix</keyword>
<evidence type="ECO:0000313" key="11">
    <source>
        <dbReference type="Proteomes" id="UP000295621"/>
    </source>
</evidence>
<keyword evidence="6 7" id="KW-0472">Membrane</keyword>
<dbReference type="SUPFAM" id="SSF161098">
    <property type="entry name" value="MetI-like"/>
    <property type="match status" value="1"/>
</dbReference>
<evidence type="ECO:0000256" key="5">
    <source>
        <dbReference type="ARBA" id="ARBA00022989"/>
    </source>
</evidence>
<feature type="transmembrane region" description="Helical" evidence="7">
    <location>
        <begin position="38"/>
        <end position="60"/>
    </location>
</feature>
<dbReference type="GO" id="GO:0005886">
    <property type="term" value="C:plasma membrane"/>
    <property type="evidence" value="ECO:0007669"/>
    <property type="project" value="UniProtKB-SubCell"/>
</dbReference>
<comment type="subcellular location">
    <subcellularLocation>
        <location evidence="1 7">Cell membrane</location>
        <topology evidence="1 7">Multi-pass membrane protein</topology>
    </subcellularLocation>
</comment>
<dbReference type="EMBL" id="SMKL01000118">
    <property type="protein sequence ID" value="TDC45860.1"/>
    <property type="molecule type" value="Genomic_DNA"/>
</dbReference>